<dbReference type="AlphaFoldDB" id="K1RZP3"/>
<accession>K1RZP3</accession>
<reference evidence="1" key="1">
    <citation type="journal article" date="2012" name="Nature">
        <title>The oyster genome reveals stress adaptation and complexity of shell formation.</title>
        <authorList>
            <person name="Zhang G."/>
            <person name="Fang X."/>
            <person name="Guo X."/>
            <person name="Li L."/>
            <person name="Luo R."/>
            <person name="Xu F."/>
            <person name="Yang P."/>
            <person name="Zhang L."/>
            <person name="Wang X."/>
            <person name="Qi H."/>
            <person name="Xiong Z."/>
            <person name="Que H."/>
            <person name="Xie Y."/>
            <person name="Holland P.W."/>
            <person name="Paps J."/>
            <person name="Zhu Y."/>
            <person name="Wu F."/>
            <person name="Chen Y."/>
            <person name="Wang J."/>
            <person name="Peng C."/>
            <person name="Meng J."/>
            <person name="Yang L."/>
            <person name="Liu J."/>
            <person name="Wen B."/>
            <person name="Zhang N."/>
            <person name="Huang Z."/>
            <person name="Zhu Q."/>
            <person name="Feng Y."/>
            <person name="Mount A."/>
            <person name="Hedgecock D."/>
            <person name="Xu Z."/>
            <person name="Liu Y."/>
            <person name="Domazet-Loso T."/>
            <person name="Du Y."/>
            <person name="Sun X."/>
            <person name="Zhang S."/>
            <person name="Liu B."/>
            <person name="Cheng P."/>
            <person name="Jiang X."/>
            <person name="Li J."/>
            <person name="Fan D."/>
            <person name="Wang W."/>
            <person name="Fu W."/>
            <person name="Wang T."/>
            <person name="Wang B."/>
            <person name="Zhang J."/>
            <person name="Peng Z."/>
            <person name="Li Y."/>
            <person name="Li N."/>
            <person name="Wang J."/>
            <person name="Chen M."/>
            <person name="He Y."/>
            <person name="Tan F."/>
            <person name="Song X."/>
            <person name="Zheng Q."/>
            <person name="Huang R."/>
            <person name="Yang H."/>
            <person name="Du X."/>
            <person name="Chen L."/>
            <person name="Yang M."/>
            <person name="Gaffney P.M."/>
            <person name="Wang S."/>
            <person name="Luo L."/>
            <person name="She Z."/>
            <person name="Ming Y."/>
            <person name="Huang W."/>
            <person name="Zhang S."/>
            <person name="Huang B."/>
            <person name="Zhang Y."/>
            <person name="Qu T."/>
            <person name="Ni P."/>
            <person name="Miao G."/>
            <person name="Wang J."/>
            <person name="Wang Q."/>
            <person name="Steinberg C.E."/>
            <person name="Wang H."/>
            <person name="Li N."/>
            <person name="Qian L."/>
            <person name="Zhang G."/>
            <person name="Li Y."/>
            <person name="Yang H."/>
            <person name="Liu X."/>
            <person name="Wang J."/>
            <person name="Yin Y."/>
            <person name="Wang J."/>
        </authorList>
    </citation>
    <scope>NUCLEOTIDE SEQUENCE [LARGE SCALE GENOMIC DNA]</scope>
    <source>
        <strain evidence="1">05x7-T-G4-1.051#20</strain>
    </source>
</reference>
<dbReference type="EMBL" id="JH816838">
    <property type="protein sequence ID" value="EKC40471.1"/>
    <property type="molecule type" value="Genomic_DNA"/>
</dbReference>
<name>K1RZP3_MAGGI</name>
<organism evidence="1">
    <name type="scientific">Magallana gigas</name>
    <name type="common">Pacific oyster</name>
    <name type="synonym">Crassostrea gigas</name>
    <dbReference type="NCBI Taxonomy" id="29159"/>
    <lineage>
        <taxon>Eukaryota</taxon>
        <taxon>Metazoa</taxon>
        <taxon>Spiralia</taxon>
        <taxon>Lophotrochozoa</taxon>
        <taxon>Mollusca</taxon>
        <taxon>Bivalvia</taxon>
        <taxon>Autobranchia</taxon>
        <taxon>Pteriomorphia</taxon>
        <taxon>Ostreida</taxon>
        <taxon>Ostreoidea</taxon>
        <taxon>Ostreidae</taxon>
        <taxon>Magallana</taxon>
    </lineage>
</organism>
<evidence type="ECO:0000313" key="1">
    <source>
        <dbReference type="EMBL" id="EKC40471.1"/>
    </source>
</evidence>
<protein>
    <submittedName>
        <fullName evidence="1">Uncharacterized protein</fullName>
    </submittedName>
</protein>
<proteinExistence type="predicted"/>
<gene>
    <name evidence="1" type="ORF">CGI_10008795</name>
</gene>
<dbReference type="HOGENOM" id="CLU_1403697_0_0_1"/>
<dbReference type="InParanoid" id="K1RZP3"/>
<sequence>MKGTKTAMKSEISPYKSLEAVLLTKFLISLDELVSGFRFQQLQLSTTMMNASYHARLPEKLAAAEAREADQREAKASRAYHEAKTPFIATTSRYNLGYIGRGYDLFKGNPLSDDGVVDQGFRLPIMELPYTHKFTADGTYRIPDNVDVISESSAKFGSSLHTVQSESDYKSMLSVDASVSFLGFFCLLLSNISI</sequence>